<dbReference type="Proteomes" id="UP000266723">
    <property type="component" value="Unassembled WGS sequence"/>
</dbReference>
<reference evidence="1 2" key="1">
    <citation type="journal article" date="2020" name="BMC Genomics">
        <title>Intraspecific diversification of the crop wild relative Brassica cretica Lam. using demographic model selection.</title>
        <authorList>
            <person name="Kioukis A."/>
            <person name="Michalopoulou V.A."/>
            <person name="Briers L."/>
            <person name="Pirintsos S."/>
            <person name="Studholme D.J."/>
            <person name="Pavlidis P."/>
            <person name="Sarris P.F."/>
        </authorList>
    </citation>
    <scope>NUCLEOTIDE SEQUENCE [LARGE SCALE GENOMIC DNA]</scope>
    <source>
        <strain evidence="2">cv. PFS-1207/04</strain>
    </source>
</reference>
<organism evidence="1 2">
    <name type="scientific">Brassica cretica</name>
    <name type="common">Mustard</name>
    <dbReference type="NCBI Taxonomy" id="69181"/>
    <lineage>
        <taxon>Eukaryota</taxon>
        <taxon>Viridiplantae</taxon>
        <taxon>Streptophyta</taxon>
        <taxon>Embryophyta</taxon>
        <taxon>Tracheophyta</taxon>
        <taxon>Spermatophyta</taxon>
        <taxon>Magnoliopsida</taxon>
        <taxon>eudicotyledons</taxon>
        <taxon>Gunneridae</taxon>
        <taxon>Pentapetalae</taxon>
        <taxon>rosids</taxon>
        <taxon>malvids</taxon>
        <taxon>Brassicales</taxon>
        <taxon>Brassicaceae</taxon>
        <taxon>Brassiceae</taxon>
        <taxon>Brassica</taxon>
    </lineage>
</organism>
<comment type="caution">
    <text evidence="1">The sequence shown here is derived from an EMBL/GenBank/DDBJ whole genome shotgun (WGS) entry which is preliminary data.</text>
</comment>
<proteinExistence type="predicted"/>
<sequence>MLDHRVQECPVKKLIKSTARPQKAQQPIHLGPSKITKGDGTTLNLDLDQSHVQSTKSRGTPLATHSQWTLIEDLSDPNPTALRKIRKNILPCEANNPNFHTLIILTLNRKVLPSDKFGLRSPLNTGYSPSLMKKSSNKGKTDGEKYSGIEFLQTPGRTPASGSPLRGTPVPRYEVLRVRSLGPPPSPGKRKTSDKENLPYFRIWKSLSYSNRLRPTLRRLYKWNLNPKARDRHFKT</sequence>
<name>A0ABQ7DBA6_BRACR</name>
<accession>A0ABQ7DBA6</accession>
<dbReference type="EMBL" id="QGKV02000649">
    <property type="protein sequence ID" value="KAF3575419.1"/>
    <property type="molecule type" value="Genomic_DNA"/>
</dbReference>
<gene>
    <name evidence="1" type="ORF">DY000_02030842</name>
</gene>
<keyword evidence="2" id="KW-1185">Reference proteome</keyword>
<protein>
    <submittedName>
        <fullName evidence="1">Uncharacterized protein</fullName>
    </submittedName>
</protein>
<evidence type="ECO:0000313" key="1">
    <source>
        <dbReference type="EMBL" id="KAF3575419.1"/>
    </source>
</evidence>
<evidence type="ECO:0000313" key="2">
    <source>
        <dbReference type="Proteomes" id="UP000266723"/>
    </source>
</evidence>